<evidence type="ECO:0000313" key="1">
    <source>
        <dbReference type="EMBL" id="MFC7242372.1"/>
    </source>
</evidence>
<protein>
    <submittedName>
        <fullName evidence="1">Uncharacterized protein</fullName>
    </submittedName>
</protein>
<name>A0ABW2GQQ6_9ACTN</name>
<organism evidence="1 2">
    <name type="scientific">Catellatospora aurea</name>
    <dbReference type="NCBI Taxonomy" id="1337874"/>
    <lineage>
        <taxon>Bacteria</taxon>
        <taxon>Bacillati</taxon>
        <taxon>Actinomycetota</taxon>
        <taxon>Actinomycetes</taxon>
        <taxon>Micromonosporales</taxon>
        <taxon>Micromonosporaceae</taxon>
        <taxon>Catellatospora</taxon>
    </lineage>
</organism>
<dbReference type="EMBL" id="JBHTAC010000005">
    <property type="protein sequence ID" value="MFC7242372.1"/>
    <property type="molecule type" value="Genomic_DNA"/>
</dbReference>
<evidence type="ECO:0000313" key="2">
    <source>
        <dbReference type="Proteomes" id="UP001596392"/>
    </source>
</evidence>
<dbReference type="RefSeq" id="WP_376805764.1">
    <property type="nucleotide sequence ID" value="NZ_JBHTAC010000005.1"/>
</dbReference>
<comment type="caution">
    <text evidence="1">The sequence shown here is derived from an EMBL/GenBank/DDBJ whole genome shotgun (WGS) entry which is preliminary data.</text>
</comment>
<keyword evidence="2" id="KW-1185">Reference proteome</keyword>
<gene>
    <name evidence="1" type="ORF">ACFQO7_07740</name>
</gene>
<sequence length="42" mass="3819">MAIVTLFCVGGGSTITGEISNGAITGTAAPSVGGTPAVIGIG</sequence>
<dbReference type="Proteomes" id="UP001596392">
    <property type="component" value="Unassembled WGS sequence"/>
</dbReference>
<reference evidence="2" key="1">
    <citation type="journal article" date="2019" name="Int. J. Syst. Evol. Microbiol.">
        <title>The Global Catalogue of Microorganisms (GCM) 10K type strain sequencing project: providing services to taxonomists for standard genome sequencing and annotation.</title>
        <authorList>
            <consortium name="The Broad Institute Genomics Platform"/>
            <consortium name="The Broad Institute Genome Sequencing Center for Infectious Disease"/>
            <person name="Wu L."/>
            <person name="Ma J."/>
        </authorList>
    </citation>
    <scope>NUCLEOTIDE SEQUENCE [LARGE SCALE GENOMIC DNA]</scope>
    <source>
        <strain evidence="2">CGMCC 1.9106</strain>
    </source>
</reference>
<proteinExistence type="predicted"/>
<accession>A0ABW2GQQ6</accession>